<evidence type="ECO:0000313" key="4">
    <source>
        <dbReference type="Proteomes" id="UP000024547"/>
    </source>
</evidence>
<dbReference type="STRING" id="1280948.HY36_13860"/>
<feature type="transmembrane region" description="Helical" evidence="1">
    <location>
        <begin position="52"/>
        <end position="79"/>
    </location>
</feature>
<dbReference type="Pfam" id="PF01569">
    <property type="entry name" value="PAP2"/>
    <property type="match status" value="1"/>
</dbReference>
<organism evidence="3 4">
    <name type="scientific">Hyphomonas atlantica</name>
    <dbReference type="NCBI Taxonomy" id="1280948"/>
    <lineage>
        <taxon>Bacteria</taxon>
        <taxon>Pseudomonadati</taxon>
        <taxon>Pseudomonadota</taxon>
        <taxon>Alphaproteobacteria</taxon>
        <taxon>Hyphomonadales</taxon>
        <taxon>Hyphomonadaceae</taxon>
        <taxon>Hyphomonas</taxon>
    </lineage>
</organism>
<evidence type="ECO:0000256" key="1">
    <source>
        <dbReference type="SAM" id="Phobius"/>
    </source>
</evidence>
<feature type="domain" description="Phosphatidic acid phosphatase type 2/haloperoxidase" evidence="2">
    <location>
        <begin position="86"/>
        <end position="197"/>
    </location>
</feature>
<feature type="transmembrane region" description="Helical" evidence="1">
    <location>
        <begin position="155"/>
        <end position="176"/>
    </location>
</feature>
<dbReference type="eggNOG" id="COG0671">
    <property type="taxonomic scope" value="Bacteria"/>
</dbReference>
<feature type="transmembrane region" description="Helical" evidence="1">
    <location>
        <begin position="182"/>
        <end position="199"/>
    </location>
</feature>
<dbReference type="CDD" id="cd03392">
    <property type="entry name" value="PAP2_like_2"/>
    <property type="match status" value="1"/>
</dbReference>
<dbReference type="OrthoDB" id="9801622at2"/>
<keyword evidence="1" id="KW-0812">Transmembrane</keyword>
<accession>A0A059EA95</accession>
<dbReference type="InterPro" id="IPR000326">
    <property type="entry name" value="PAP2/HPO"/>
</dbReference>
<comment type="caution">
    <text evidence="3">The sequence shown here is derived from an EMBL/GenBank/DDBJ whole genome shotgun (WGS) entry which is preliminary data.</text>
</comment>
<dbReference type="PANTHER" id="PTHR14969">
    <property type="entry name" value="SPHINGOSINE-1-PHOSPHATE PHOSPHOHYDROLASE"/>
    <property type="match status" value="1"/>
</dbReference>
<proteinExistence type="predicted"/>
<evidence type="ECO:0000259" key="2">
    <source>
        <dbReference type="SMART" id="SM00014"/>
    </source>
</evidence>
<name>A0A059EA95_9PROT</name>
<dbReference type="SUPFAM" id="SSF48317">
    <property type="entry name" value="Acid phosphatase/Vanadium-dependent haloperoxidase"/>
    <property type="match status" value="1"/>
</dbReference>
<feature type="transmembrane region" description="Helical" evidence="1">
    <location>
        <begin position="86"/>
        <end position="107"/>
    </location>
</feature>
<dbReference type="EMBL" id="AWFH01000004">
    <property type="protein sequence ID" value="KCZ64432.1"/>
    <property type="molecule type" value="Genomic_DNA"/>
</dbReference>
<feature type="transmembrane region" description="Helical" evidence="1">
    <location>
        <begin position="127"/>
        <end position="148"/>
    </location>
</feature>
<dbReference type="SMART" id="SM00014">
    <property type="entry name" value="acidPPc"/>
    <property type="match status" value="1"/>
</dbReference>
<dbReference type="InterPro" id="IPR036938">
    <property type="entry name" value="PAP2/HPO_sf"/>
</dbReference>
<dbReference type="RefSeq" id="WP_051602512.1">
    <property type="nucleotide sequence ID" value="NZ_AWFH01000004.1"/>
</dbReference>
<dbReference type="Gene3D" id="1.20.144.10">
    <property type="entry name" value="Phosphatidic acid phosphatase type 2/haloperoxidase"/>
    <property type="match status" value="1"/>
</dbReference>
<evidence type="ECO:0000313" key="3">
    <source>
        <dbReference type="EMBL" id="KCZ64432.1"/>
    </source>
</evidence>
<keyword evidence="4" id="KW-1185">Reference proteome</keyword>
<protein>
    <recommendedName>
        <fullName evidence="2">Phosphatidic acid phosphatase type 2/haloperoxidase domain-containing protein</fullName>
    </recommendedName>
</protein>
<sequence length="244" mass="26186">MHVSRTQWLCAGLSLILFAGLALGEAGLWPLDAFDRAITDAIPALRSEVLNLLMLAVTALGDSRFLIFVSVVTIGALLIAKAWREAILFGVTFSLMPLIVKVLKVTIARPRPTVDLYGGVESFSFPSGHATNSALIYGALALLSLAVFRKLPGRLIAAAFALLAIMIALSRVYLGAHWPSDTLAGLGLAGLMLTIISIRHEEARLPDAAKFVPFVLILITAAFPLYLLVALPEARDLYTALHSE</sequence>
<dbReference type="AlphaFoldDB" id="A0A059EA95"/>
<keyword evidence="1" id="KW-1133">Transmembrane helix</keyword>
<keyword evidence="1" id="KW-0472">Membrane</keyword>
<feature type="transmembrane region" description="Helical" evidence="1">
    <location>
        <begin position="211"/>
        <end position="231"/>
    </location>
</feature>
<dbReference type="PANTHER" id="PTHR14969:SF13">
    <property type="entry name" value="AT30094P"/>
    <property type="match status" value="1"/>
</dbReference>
<gene>
    <name evidence="3" type="ORF">HY36_13860</name>
</gene>
<dbReference type="PATRIC" id="fig|1280948.3.peg.1012"/>
<dbReference type="Proteomes" id="UP000024547">
    <property type="component" value="Unassembled WGS sequence"/>
</dbReference>
<reference evidence="3 4" key="1">
    <citation type="journal article" date="2014" name="Antonie Van Leeuwenhoek">
        <title>Hyphomonas beringensis sp. nov. and Hyphomonas chukchiensis sp. nov., isolated from surface seawater of the Bering Sea and Chukchi Sea.</title>
        <authorList>
            <person name="Li C."/>
            <person name="Lai Q."/>
            <person name="Li G."/>
            <person name="Dong C."/>
            <person name="Wang J."/>
            <person name="Liao Y."/>
            <person name="Shao Z."/>
        </authorList>
    </citation>
    <scope>NUCLEOTIDE SEQUENCE [LARGE SCALE GENOMIC DNA]</scope>
    <source>
        <strain evidence="3 4">22II1-22F38</strain>
    </source>
</reference>